<name>A0A6B0TXC5_9RHOB</name>
<reference evidence="2 3" key="1">
    <citation type="submission" date="2019-12" db="EMBL/GenBank/DDBJ databases">
        <title>Strain KN286 was isolated from seawater, which was collected from Caroline Seamount in the tropical western Pacific.</title>
        <authorList>
            <person name="Wang Q."/>
        </authorList>
    </citation>
    <scope>NUCLEOTIDE SEQUENCE [LARGE SCALE GENOMIC DNA]</scope>
    <source>
        <strain evidence="2 3">KN286</strain>
    </source>
</reference>
<evidence type="ECO:0000313" key="2">
    <source>
        <dbReference type="EMBL" id="MXU65804.1"/>
    </source>
</evidence>
<dbReference type="RefSeq" id="WP_160854607.1">
    <property type="nucleotide sequence ID" value="NZ_WUWG01000003.1"/>
</dbReference>
<dbReference type="Proteomes" id="UP000436016">
    <property type="component" value="Unassembled WGS sequence"/>
</dbReference>
<dbReference type="Pfam" id="PF08242">
    <property type="entry name" value="Methyltransf_12"/>
    <property type="match status" value="1"/>
</dbReference>
<organism evidence="2 3">
    <name type="scientific">Oceanomicrobium pacificus</name>
    <dbReference type="NCBI Taxonomy" id="2692916"/>
    <lineage>
        <taxon>Bacteria</taxon>
        <taxon>Pseudomonadati</taxon>
        <taxon>Pseudomonadota</taxon>
        <taxon>Alphaproteobacteria</taxon>
        <taxon>Rhodobacterales</taxon>
        <taxon>Paracoccaceae</taxon>
        <taxon>Oceanomicrobium</taxon>
    </lineage>
</organism>
<dbReference type="SUPFAM" id="SSF53335">
    <property type="entry name" value="S-adenosyl-L-methionine-dependent methyltransferases"/>
    <property type="match status" value="1"/>
</dbReference>
<accession>A0A6B0TXC5</accession>
<keyword evidence="2" id="KW-0489">Methyltransferase</keyword>
<feature type="domain" description="Methyltransferase type 12" evidence="1">
    <location>
        <begin position="56"/>
        <end position="153"/>
    </location>
</feature>
<dbReference type="GO" id="GO:0032259">
    <property type="term" value="P:methylation"/>
    <property type="evidence" value="ECO:0007669"/>
    <property type="project" value="UniProtKB-KW"/>
</dbReference>
<proteinExistence type="predicted"/>
<gene>
    <name evidence="2" type="ORF">GSH16_10115</name>
</gene>
<dbReference type="InterPro" id="IPR013217">
    <property type="entry name" value="Methyltransf_12"/>
</dbReference>
<protein>
    <submittedName>
        <fullName evidence="2">Methyltransferase</fullName>
    </submittedName>
</protein>
<dbReference type="EMBL" id="WUWG01000003">
    <property type="protein sequence ID" value="MXU65804.1"/>
    <property type="molecule type" value="Genomic_DNA"/>
</dbReference>
<evidence type="ECO:0000313" key="3">
    <source>
        <dbReference type="Proteomes" id="UP000436016"/>
    </source>
</evidence>
<dbReference type="AlphaFoldDB" id="A0A6B0TXC5"/>
<dbReference type="GO" id="GO:0008168">
    <property type="term" value="F:methyltransferase activity"/>
    <property type="evidence" value="ECO:0007669"/>
    <property type="project" value="UniProtKB-KW"/>
</dbReference>
<keyword evidence="2" id="KW-0808">Transferase</keyword>
<evidence type="ECO:0000259" key="1">
    <source>
        <dbReference type="Pfam" id="PF08242"/>
    </source>
</evidence>
<sequence length="405" mass="45280">MDRVETQYELYPYPERDPEDERRRLITGSPSDPVEVDHFLFGGHGDWRTDRRILVAGGGTGDGLIQLAQKMADTGRMPRITYLDMSRAARRIAEARAEIRGLSDHIDFVTGSLLDAPEMGPFDYIDCTGVLHHLPDPDAGFRALARALTPDGGIGMMVYAPYGRSGVYEMQPFFNRLLQDFPEEEKVGAARRILRNLPPHNRFRMNSLLVDHKQSDAGLYDLLLHARDRPYTVPDLLAAVDQADLQLVSFTQPAKYSLEPLLPEEKNLAEAREGLSVAEEWTLAEQLRGDLKTHVAYLAPKGRTAPMADIGDPALRPRLKGMRAEALAREIQTKGRLRITDESGKQVLVIPKETAPLIALADGRLTLGQMAQAAGQDWFAFSALWRKVHGPLHGWGLIHYSDTFR</sequence>
<dbReference type="CDD" id="cd02440">
    <property type="entry name" value="AdoMet_MTases"/>
    <property type="match status" value="1"/>
</dbReference>
<comment type="caution">
    <text evidence="2">The sequence shown here is derived from an EMBL/GenBank/DDBJ whole genome shotgun (WGS) entry which is preliminary data.</text>
</comment>
<keyword evidence="3" id="KW-1185">Reference proteome</keyword>
<dbReference type="Gene3D" id="3.40.50.150">
    <property type="entry name" value="Vaccinia Virus protein VP39"/>
    <property type="match status" value="1"/>
</dbReference>
<dbReference type="InterPro" id="IPR029063">
    <property type="entry name" value="SAM-dependent_MTases_sf"/>
</dbReference>